<feature type="compositionally biased region" description="Low complexity" evidence="1">
    <location>
        <begin position="28"/>
        <end position="43"/>
    </location>
</feature>
<dbReference type="RefSeq" id="WP_186935248.1">
    <property type="nucleotide sequence ID" value="NZ_JACOPS010000002.1"/>
</dbReference>
<evidence type="ECO:0000256" key="2">
    <source>
        <dbReference type="SAM" id="SignalP"/>
    </source>
</evidence>
<gene>
    <name evidence="3" type="ORF">H8R91_05880</name>
</gene>
<dbReference type="EMBL" id="JACOPS010000002">
    <property type="protein sequence ID" value="MBC5728056.1"/>
    <property type="molecule type" value="Genomic_DNA"/>
</dbReference>
<proteinExistence type="predicted"/>
<protein>
    <recommendedName>
        <fullName evidence="5">WG repeat-containing protein</fullName>
    </recommendedName>
</protein>
<evidence type="ECO:0000256" key="1">
    <source>
        <dbReference type="SAM" id="MobiDB-lite"/>
    </source>
</evidence>
<evidence type="ECO:0000313" key="3">
    <source>
        <dbReference type="EMBL" id="MBC5728056.1"/>
    </source>
</evidence>
<keyword evidence="4" id="KW-1185">Reference proteome</keyword>
<reference evidence="3 4" key="1">
    <citation type="submission" date="2020-08" db="EMBL/GenBank/DDBJ databases">
        <title>Genome public.</title>
        <authorList>
            <person name="Liu C."/>
            <person name="Sun Q."/>
        </authorList>
    </citation>
    <scope>NUCLEOTIDE SEQUENCE [LARGE SCALE GENOMIC DNA]</scope>
    <source>
        <strain evidence="3 4">NSJ-71</strain>
    </source>
</reference>
<dbReference type="Proteomes" id="UP000636755">
    <property type="component" value="Unassembled WGS sequence"/>
</dbReference>
<feature type="chain" id="PRO_5045478885" description="WG repeat-containing protein" evidence="2">
    <location>
        <begin position="21"/>
        <end position="478"/>
    </location>
</feature>
<dbReference type="PROSITE" id="PS51257">
    <property type="entry name" value="PROKAR_LIPOPROTEIN"/>
    <property type="match status" value="1"/>
</dbReference>
<name>A0ABR7HKQ1_9FIRM</name>
<accession>A0ABR7HKQ1</accession>
<evidence type="ECO:0000313" key="4">
    <source>
        <dbReference type="Proteomes" id="UP000636755"/>
    </source>
</evidence>
<feature type="signal peptide" evidence="2">
    <location>
        <begin position="1"/>
        <end position="20"/>
    </location>
</feature>
<feature type="region of interest" description="Disordered" evidence="1">
    <location>
        <begin position="24"/>
        <end position="45"/>
    </location>
</feature>
<evidence type="ECO:0008006" key="5">
    <source>
        <dbReference type="Google" id="ProtNLM"/>
    </source>
</evidence>
<organism evidence="3 4">
    <name type="scientific">Ruminococcus intestinalis</name>
    <dbReference type="NCBI Taxonomy" id="2763066"/>
    <lineage>
        <taxon>Bacteria</taxon>
        <taxon>Bacillati</taxon>
        <taxon>Bacillota</taxon>
        <taxon>Clostridia</taxon>
        <taxon>Eubacteriales</taxon>
        <taxon>Oscillospiraceae</taxon>
        <taxon>Ruminococcus</taxon>
    </lineage>
</organism>
<sequence length="478" mass="54059">MKKFISGILIAAMLTSVLCACNNSENQSDTSQSENSANSSQQTVTTEAMAAQITTQPATEPNYENTNYVAPILQKNQKYKFEEISLDEAATSSGYSMSDSNFRISEIYENGEYLVVNVMYSNYNSTSNFCAYNVIFDLEGNMVANLSNISLNEGYGKSGQICGIYGDCIIIKFDTPIRSEEKFALYNLKTKELKYIDSEYSSPKIDNGVIIFGKNEENLYKYGALDLDLNEIIPAEYDELYLASPKLIIAKKGEKYGLIDYNNKTVTDFNYKKIINFAGYASDDYFKYWGQIDFEKNINKYTVALDENDKVVLIDKNGKVFDVNLEIPEYNLGDGRVVAQYNDKTYIKNREIVTDTDGNIITDAALRGELFPCGFVNGYCITKDNNGVYNLIDNKGKNFYTNSADNYEISRFYSVDQNGLFEVVYNLKNNDEKVKTEILDLSGNVAYTIEDKYISPIGKGMFKQLKNESYKVYKVIAE</sequence>
<keyword evidence="2" id="KW-0732">Signal</keyword>
<comment type="caution">
    <text evidence="3">The sequence shown here is derived from an EMBL/GenBank/DDBJ whole genome shotgun (WGS) entry which is preliminary data.</text>
</comment>